<dbReference type="KEGG" id="pmet:G4Y79_21820"/>
<organism evidence="5 6">
    <name type="scientific">Phototrophicus methaneseepsis</name>
    <dbReference type="NCBI Taxonomy" id="2710758"/>
    <lineage>
        <taxon>Bacteria</taxon>
        <taxon>Bacillati</taxon>
        <taxon>Chloroflexota</taxon>
        <taxon>Candidatus Thermofontia</taxon>
        <taxon>Phototrophicales</taxon>
        <taxon>Phototrophicaceae</taxon>
        <taxon>Phototrophicus</taxon>
    </lineage>
</organism>
<dbReference type="InterPro" id="IPR034733">
    <property type="entry name" value="AcCoA_carboxyl_beta"/>
</dbReference>
<evidence type="ECO:0000259" key="4">
    <source>
        <dbReference type="PROSITE" id="PS50989"/>
    </source>
</evidence>
<dbReference type="PROSITE" id="PS50980">
    <property type="entry name" value="COA_CT_NTER"/>
    <property type="match status" value="1"/>
</dbReference>
<keyword evidence="6" id="KW-1185">Reference proteome</keyword>
<dbReference type="InterPro" id="IPR011763">
    <property type="entry name" value="COA_CT_C"/>
</dbReference>
<dbReference type="Proteomes" id="UP000594468">
    <property type="component" value="Chromosome"/>
</dbReference>
<protein>
    <submittedName>
        <fullName evidence="5">Methylcrotonoyl-CoA carboxylase</fullName>
    </submittedName>
</protein>
<dbReference type="AlphaFoldDB" id="A0A7S8IE66"/>
<feature type="domain" description="CoA carboxyltransferase C-terminal" evidence="4">
    <location>
        <begin position="278"/>
        <end position="528"/>
    </location>
</feature>
<dbReference type="FunFam" id="3.90.226.10:FF:000004">
    <property type="entry name" value="Methylcrotonoyl-CoA carboxylase beta chain"/>
    <property type="match status" value="1"/>
</dbReference>
<dbReference type="PROSITE" id="PS50989">
    <property type="entry name" value="COA_CT_CTER"/>
    <property type="match status" value="1"/>
</dbReference>
<evidence type="ECO:0000259" key="3">
    <source>
        <dbReference type="PROSITE" id="PS50980"/>
    </source>
</evidence>
<dbReference type="InterPro" id="IPR011762">
    <property type="entry name" value="COA_CT_N"/>
</dbReference>
<dbReference type="GO" id="GO:0006552">
    <property type="term" value="P:L-leucine catabolic process"/>
    <property type="evidence" value="ECO:0007669"/>
    <property type="project" value="TreeGrafter"/>
</dbReference>
<evidence type="ECO:0000313" key="6">
    <source>
        <dbReference type="Proteomes" id="UP000594468"/>
    </source>
</evidence>
<dbReference type="SUPFAM" id="SSF52096">
    <property type="entry name" value="ClpP/crotonase"/>
    <property type="match status" value="2"/>
</dbReference>
<dbReference type="InterPro" id="IPR045190">
    <property type="entry name" value="MCCB/AccD1-like"/>
</dbReference>
<gene>
    <name evidence="5" type="ORF">G4Y79_21820</name>
</gene>
<dbReference type="PANTHER" id="PTHR22855">
    <property type="entry name" value="ACETYL, PROPIONYL, PYRUVATE, AND GLUTACONYL CARBOXYLASE-RELATED"/>
    <property type="match status" value="1"/>
</dbReference>
<feature type="domain" description="CoA carboxyltransferase N-terminal" evidence="3">
    <location>
        <begin position="22"/>
        <end position="278"/>
    </location>
</feature>
<name>A0A7S8IE66_9CHLR</name>
<dbReference type="Pfam" id="PF01039">
    <property type="entry name" value="Carboxyl_trans"/>
    <property type="match status" value="1"/>
</dbReference>
<reference evidence="5 6" key="1">
    <citation type="submission" date="2020-02" db="EMBL/GenBank/DDBJ databases">
        <authorList>
            <person name="Zheng R.K."/>
            <person name="Sun C.M."/>
        </authorList>
    </citation>
    <scope>NUCLEOTIDE SEQUENCE [LARGE SCALE GENOMIC DNA]</scope>
    <source>
        <strain evidence="6">rifampicinis</strain>
    </source>
</reference>
<comment type="pathway">
    <text evidence="2">Amino-acid degradation; L-leucine degradation.</text>
</comment>
<dbReference type="Gene3D" id="3.90.226.10">
    <property type="entry name" value="2-enoyl-CoA Hydratase, Chain A, domain 1"/>
    <property type="match status" value="2"/>
</dbReference>
<dbReference type="RefSeq" id="WP_195170360.1">
    <property type="nucleotide sequence ID" value="NZ_CP062983.1"/>
</dbReference>
<evidence type="ECO:0000256" key="2">
    <source>
        <dbReference type="ARBA" id="ARBA00046317"/>
    </source>
</evidence>
<dbReference type="GO" id="GO:1905202">
    <property type="term" value="C:methylcrotonoyl-CoA carboxylase complex"/>
    <property type="evidence" value="ECO:0007669"/>
    <property type="project" value="TreeGrafter"/>
</dbReference>
<evidence type="ECO:0000256" key="1">
    <source>
        <dbReference type="ARBA" id="ARBA00006102"/>
    </source>
</evidence>
<dbReference type="InterPro" id="IPR029045">
    <property type="entry name" value="ClpP/crotonase-like_dom_sf"/>
</dbReference>
<accession>A0A7S8IE66</accession>
<comment type="similarity">
    <text evidence="1">Belongs to the AccD/PCCB family.</text>
</comment>
<dbReference type="FunFam" id="3.90.226.10:FF:000007">
    <property type="entry name" value="Methylcrotonoyl-CoA carboxylase subunit beta"/>
    <property type="match status" value="1"/>
</dbReference>
<sequence length="536" mass="58740">MEILETHINRHDERYRDNETANRALVTDLRERLAQARQGGGEKYQQRHRNQGKLFARDRIDQLLDAGSPFLEIAPLAAWELYEDWTPSAGIITGIGRVSGTECLIIANDATVKGGTYYPMTVKKHLRAQQIALENNLPCIYLVDSGGAFLPMQDEVFPDADDFGHIFYNQAQMSAAGIPQISAVMGSCTAGGAYVPAMSDETIIVKGTGTIFLGGPPLVKAATGEEVSAEELGGAHVHTHISGVADHYAEDDAHALEILREIVATLNRPKHIRMHLEPPEDPHYPAEDLYGIIPASFREAYDVHEVIARLVDGSRFREFKANYGTTLVTGFAHLEGYPIGIIANNGVLFSESALKGAHFIELCTARHIPLLFLQNITGFMVGKAYEQGGIAKDGAKMVHAVANAAVPKLTVVIGGSFGAGNYGMCGRAYGPRFLWMWPNARISVMGGEQAANVLLTVKREQLERRGEPDLSEAEQMAFKAPILEKYEREGSPYYSTARLWDDGILDPAQTRRVLGLALSACLNQQIADTKYGVFRM</sequence>
<dbReference type="GO" id="GO:0004485">
    <property type="term" value="F:methylcrotonoyl-CoA carboxylase activity"/>
    <property type="evidence" value="ECO:0007669"/>
    <property type="project" value="TreeGrafter"/>
</dbReference>
<dbReference type="EMBL" id="CP062983">
    <property type="protein sequence ID" value="QPC82291.1"/>
    <property type="molecule type" value="Genomic_DNA"/>
</dbReference>
<proteinExistence type="inferred from homology"/>
<evidence type="ECO:0000313" key="5">
    <source>
        <dbReference type="EMBL" id="QPC82291.1"/>
    </source>
</evidence>
<dbReference type="PANTHER" id="PTHR22855:SF13">
    <property type="entry name" value="METHYLCROTONOYL-COA CARBOXYLASE BETA CHAIN, MITOCHONDRIAL"/>
    <property type="match status" value="1"/>
</dbReference>